<evidence type="ECO:0000259" key="1">
    <source>
        <dbReference type="Pfam" id="PF22790"/>
    </source>
</evidence>
<name>A0A316DAF4_9BACL</name>
<organism evidence="2 3">
    <name type="scientific">Tumebacillus permanentifrigoris</name>
    <dbReference type="NCBI Taxonomy" id="378543"/>
    <lineage>
        <taxon>Bacteria</taxon>
        <taxon>Bacillati</taxon>
        <taxon>Bacillota</taxon>
        <taxon>Bacilli</taxon>
        <taxon>Bacillales</taxon>
        <taxon>Alicyclobacillaceae</taxon>
        <taxon>Tumebacillus</taxon>
    </lineage>
</organism>
<accession>A0A316DAF4</accession>
<gene>
    <name evidence="2" type="ORF">C7459_105114</name>
</gene>
<dbReference type="Proteomes" id="UP000245634">
    <property type="component" value="Unassembled WGS sequence"/>
</dbReference>
<evidence type="ECO:0000313" key="2">
    <source>
        <dbReference type="EMBL" id="PWK14358.1"/>
    </source>
</evidence>
<dbReference type="OrthoDB" id="1951946at2"/>
<dbReference type="RefSeq" id="WP_109687792.1">
    <property type="nucleotide sequence ID" value="NZ_QGGL01000005.1"/>
</dbReference>
<dbReference type="AlphaFoldDB" id="A0A316DAF4"/>
<reference evidence="2 3" key="1">
    <citation type="submission" date="2018-05" db="EMBL/GenBank/DDBJ databases">
        <title>Genomic Encyclopedia of Type Strains, Phase IV (KMG-IV): sequencing the most valuable type-strain genomes for metagenomic binning, comparative biology and taxonomic classification.</title>
        <authorList>
            <person name="Goeker M."/>
        </authorList>
    </citation>
    <scope>NUCLEOTIDE SEQUENCE [LARGE SCALE GENOMIC DNA]</scope>
    <source>
        <strain evidence="2 3">DSM 18773</strain>
    </source>
</reference>
<evidence type="ECO:0000313" key="3">
    <source>
        <dbReference type="Proteomes" id="UP000245634"/>
    </source>
</evidence>
<feature type="domain" description="YkoP-like" evidence="1">
    <location>
        <begin position="3"/>
        <end position="184"/>
    </location>
</feature>
<sequence length="187" mass="21984">MNRVLLALWQVGDHLYRRIRHFDYEDLDGTNIFRIRIRHYAGPDIFLPGGGVVEDGDWVGFLHFYNMRLQNVLKGIQSDNRRGIIVAREVRRSLPELAEFVRNHPRSARIKALMGVTLLNRGVEHFGFTVMNVPDTAWYRFKNWYMRLMMALCHPNGSQRLQVREQAMKIKRVVLPAGELFRRYGDS</sequence>
<dbReference type="EMBL" id="QGGL01000005">
    <property type="protein sequence ID" value="PWK14358.1"/>
    <property type="molecule type" value="Genomic_DNA"/>
</dbReference>
<protein>
    <recommendedName>
        <fullName evidence="1">YkoP-like domain-containing protein</fullName>
    </recommendedName>
</protein>
<comment type="caution">
    <text evidence="2">The sequence shown here is derived from an EMBL/GenBank/DDBJ whole genome shotgun (WGS) entry which is preliminary data.</text>
</comment>
<keyword evidence="3" id="KW-1185">Reference proteome</keyword>
<dbReference type="Pfam" id="PF22790">
    <property type="entry name" value="YkoP"/>
    <property type="match status" value="1"/>
</dbReference>
<dbReference type="InterPro" id="IPR054467">
    <property type="entry name" value="YkoP-like_dom"/>
</dbReference>
<proteinExistence type="predicted"/>